<evidence type="ECO:0000256" key="1">
    <source>
        <dbReference type="SAM" id="MobiDB-lite"/>
    </source>
</evidence>
<dbReference type="PROSITE" id="PS51257">
    <property type="entry name" value="PROKAR_LIPOPROTEIN"/>
    <property type="match status" value="1"/>
</dbReference>
<proteinExistence type="predicted"/>
<gene>
    <name evidence="2" type="ORF">ACFODU_11235</name>
</gene>
<evidence type="ECO:0008006" key="4">
    <source>
        <dbReference type="Google" id="ProtNLM"/>
    </source>
</evidence>
<feature type="compositionally biased region" description="Basic and acidic residues" evidence="1">
    <location>
        <begin position="61"/>
        <end position="70"/>
    </location>
</feature>
<feature type="compositionally biased region" description="Low complexity" evidence="1">
    <location>
        <begin position="115"/>
        <end position="127"/>
    </location>
</feature>
<evidence type="ECO:0000313" key="2">
    <source>
        <dbReference type="EMBL" id="MFC3098365.1"/>
    </source>
</evidence>
<feature type="region of interest" description="Disordered" evidence="1">
    <location>
        <begin position="29"/>
        <end position="139"/>
    </location>
</feature>
<reference evidence="3" key="1">
    <citation type="journal article" date="2019" name="Int. J. Syst. Evol. Microbiol.">
        <title>The Global Catalogue of Microorganisms (GCM) 10K type strain sequencing project: providing services to taxonomists for standard genome sequencing and annotation.</title>
        <authorList>
            <consortium name="The Broad Institute Genomics Platform"/>
            <consortium name="The Broad Institute Genome Sequencing Center for Infectious Disease"/>
            <person name="Wu L."/>
            <person name="Ma J."/>
        </authorList>
    </citation>
    <scope>NUCLEOTIDE SEQUENCE [LARGE SCALE GENOMIC DNA]</scope>
    <source>
        <strain evidence="3">KCTC 52607</strain>
    </source>
</reference>
<dbReference type="EMBL" id="JBHRST010000018">
    <property type="protein sequence ID" value="MFC3098365.1"/>
    <property type="molecule type" value="Genomic_DNA"/>
</dbReference>
<keyword evidence="3" id="KW-1185">Reference proteome</keyword>
<feature type="compositionally biased region" description="Basic and acidic residues" evidence="1">
    <location>
        <begin position="85"/>
        <end position="105"/>
    </location>
</feature>
<dbReference type="Proteomes" id="UP001595456">
    <property type="component" value="Unassembled WGS sequence"/>
</dbReference>
<protein>
    <recommendedName>
        <fullName evidence="4">Lipoprotein</fullName>
    </recommendedName>
</protein>
<sequence>MTRLNDKRPNGAWIAAAATLIVIGLSGCGASTDEQTKTPENAAVAPAANATQDAANAAGAAHDDRDREAGQHNMGPGGDQANHQMMEEHDRMRMDHMRMEGDHNAQKGAPHPAGATTSQATPQATASPEPPPMQGMKHE</sequence>
<organism evidence="2 3">
    <name type="scientific">Alteraurantiacibacter palmitatis</name>
    <dbReference type="NCBI Taxonomy" id="2054628"/>
    <lineage>
        <taxon>Bacteria</taxon>
        <taxon>Pseudomonadati</taxon>
        <taxon>Pseudomonadota</taxon>
        <taxon>Alphaproteobacteria</taxon>
        <taxon>Sphingomonadales</taxon>
        <taxon>Erythrobacteraceae</taxon>
        <taxon>Alteraurantiacibacter</taxon>
    </lineage>
</organism>
<feature type="compositionally biased region" description="Low complexity" evidence="1">
    <location>
        <begin position="41"/>
        <end position="60"/>
    </location>
</feature>
<name>A0ABV7E8S6_9SPHN</name>
<comment type="caution">
    <text evidence="2">The sequence shown here is derived from an EMBL/GenBank/DDBJ whole genome shotgun (WGS) entry which is preliminary data.</text>
</comment>
<dbReference type="RefSeq" id="WP_336926938.1">
    <property type="nucleotide sequence ID" value="NZ_JBANRO010000010.1"/>
</dbReference>
<accession>A0ABV7E8S6</accession>
<evidence type="ECO:0000313" key="3">
    <source>
        <dbReference type="Proteomes" id="UP001595456"/>
    </source>
</evidence>